<evidence type="ECO:0000256" key="1">
    <source>
        <dbReference type="SAM" id="Coils"/>
    </source>
</evidence>
<feature type="compositionally biased region" description="Basic and acidic residues" evidence="2">
    <location>
        <begin position="34"/>
        <end position="43"/>
    </location>
</feature>
<feature type="compositionally biased region" description="Low complexity" evidence="2">
    <location>
        <begin position="258"/>
        <end position="268"/>
    </location>
</feature>
<feature type="coiled-coil region" evidence="1">
    <location>
        <begin position="450"/>
        <end position="477"/>
    </location>
</feature>
<reference evidence="4 5" key="1">
    <citation type="journal article" date="2019" name="Sci. Rep.">
        <title>A high-quality genome of Eragrostis curvula grass provides insights into Poaceae evolution and supports new strategies to enhance forage quality.</title>
        <authorList>
            <person name="Carballo J."/>
            <person name="Santos B.A.C.M."/>
            <person name="Zappacosta D."/>
            <person name="Garbus I."/>
            <person name="Selva J.P."/>
            <person name="Gallo C.A."/>
            <person name="Diaz A."/>
            <person name="Albertini E."/>
            <person name="Caccamo M."/>
            <person name="Echenique V."/>
        </authorList>
    </citation>
    <scope>NUCLEOTIDE SEQUENCE [LARGE SCALE GENOMIC DNA]</scope>
    <source>
        <strain evidence="5">cv. Victoria</strain>
        <tissue evidence="4">Leaf</tissue>
    </source>
</reference>
<keyword evidence="1" id="KW-0175">Coiled coil</keyword>
<evidence type="ECO:0000256" key="3">
    <source>
        <dbReference type="SAM" id="Phobius"/>
    </source>
</evidence>
<dbReference type="OrthoDB" id="680851at2759"/>
<feature type="compositionally biased region" description="Low complexity" evidence="2">
    <location>
        <begin position="211"/>
        <end position="221"/>
    </location>
</feature>
<name>A0A5J9T226_9POAL</name>
<evidence type="ECO:0000256" key="2">
    <source>
        <dbReference type="SAM" id="MobiDB-lite"/>
    </source>
</evidence>
<dbReference type="Proteomes" id="UP000324897">
    <property type="component" value="Unassembled WGS sequence"/>
</dbReference>
<accession>A0A5J9T226</accession>
<dbReference type="Gramene" id="TVU05334">
    <property type="protein sequence ID" value="TVU05334"/>
    <property type="gene ID" value="EJB05_48492"/>
</dbReference>
<keyword evidence="3" id="KW-0812">Transmembrane</keyword>
<keyword evidence="3" id="KW-1133">Transmembrane helix</keyword>
<feature type="compositionally biased region" description="Basic and acidic residues" evidence="2">
    <location>
        <begin position="627"/>
        <end position="640"/>
    </location>
</feature>
<feature type="transmembrane region" description="Helical" evidence="3">
    <location>
        <begin position="555"/>
        <end position="575"/>
    </location>
</feature>
<feature type="coiled-coil region" evidence="1">
    <location>
        <begin position="501"/>
        <end position="549"/>
    </location>
</feature>
<dbReference type="InterPro" id="IPR044696">
    <property type="entry name" value="WIP1/2/3"/>
</dbReference>
<feature type="region of interest" description="Disordered" evidence="2">
    <location>
        <begin position="615"/>
        <end position="640"/>
    </location>
</feature>
<dbReference type="PANTHER" id="PTHR34562:SF13">
    <property type="entry name" value="OS08G0497900 PROTEIN"/>
    <property type="match status" value="1"/>
</dbReference>
<dbReference type="AlphaFoldDB" id="A0A5J9T226"/>
<dbReference type="PANTHER" id="PTHR34562">
    <property type="entry name" value="WPP DOMAIN-INTERACTING PROTEIN 2"/>
    <property type="match status" value="1"/>
</dbReference>
<keyword evidence="5" id="KW-1185">Reference proteome</keyword>
<feature type="region of interest" description="Disordered" evidence="2">
    <location>
        <begin position="292"/>
        <end position="360"/>
    </location>
</feature>
<proteinExistence type="predicted"/>
<feature type="compositionally biased region" description="Basic and acidic residues" evidence="2">
    <location>
        <begin position="150"/>
        <end position="161"/>
    </location>
</feature>
<feature type="compositionally biased region" description="Basic residues" evidence="2">
    <location>
        <begin position="101"/>
        <end position="110"/>
    </location>
</feature>
<comment type="caution">
    <text evidence="4">The sequence shown here is derived from an EMBL/GenBank/DDBJ whole genome shotgun (WGS) entry which is preliminary data.</text>
</comment>
<evidence type="ECO:0000313" key="5">
    <source>
        <dbReference type="Proteomes" id="UP000324897"/>
    </source>
</evidence>
<feature type="region of interest" description="Disordered" evidence="2">
    <location>
        <begin position="34"/>
        <end position="181"/>
    </location>
</feature>
<feature type="compositionally biased region" description="Acidic residues" evidence="2">
    <location>
        <begin position="332"/>
        <end position="344"/>
    </location>
</feature>
<sequence length="640" mass="69265">MSSSRSVASCLLDVSWAHSCSALRISLPRPRAEKFHAHDHEATNDPTTPQLACSAPLERRSAPLMPSMANGDVESSAESPDAEEQQAVPKNSPAAAATKGRGLRRWRRIRREQQRDGYTTAAAAAGGGGDENSSQLHKRRIPLPAGAPKAKHEAAPVEAERSTASVESRFVPPAPESAKLDPGLGFLVASAGFSLGAGGADSDNSEDRSSSRSSTAASAPRVFPRHGHGHGASLHGKNHRAARSRADRLRVHAAAENSRSSVESDVHSSNALKARNFGVGVNGNGVHKGLSGSCDYSDDGQPSEEVRSTAARGYYRENGTSVPGRLVRGSDDSGDDVEDTLDEGSELKEQNGGLQSGEDPYAQSILTLQRTQEALENEIEKIVAIGKKPGDDFDVYDDEWSGSVRLEKPIDEPRENIKHLEFRLGEASALMEKDSQILELGALGQMPLGKTAVETNLRSSESELDALYQEKIEAEIQCIILTAAYETWVTLSGQMALYEAQKSLYEDYKKLELKLRHMENRATMLVDMAEKLEVQCKELSSSSEVLQLQSKASRVSLFCFVQFMLLCVAIITYLMRLMPAATDIAIRLAVDKVQFSLEEDGARLSFNRSMNVCPEHHTTPSTPAAATDDRHGCPAEHGPD</sequence>
<keyword evidence="3" id="KW-0472">Membrane</keyword>
<evidence type="ECO:0000313" key="4">
    <source>
        <dbReference type="EMBL" id="TVU05334.1"/>
    </source>
</evidence>
<protein>
    <recommendedName>
        <fullName evidence="6">WPP domain-containing protein</fullName>
    </recommendedName>
</protein>
<feature type="region of interest" description="Disordered" evidence="2">
    <location>
        <begin position="197"/>
        <end position="268"/>
    </location>
</feature>
<feature type="non-terminal residue" evidence="4">
    <location>
        <position position="1"/>
    </location>
</feature>
<evidence type="ECO:0008006" key="6">
    <source>
        <dbReference type="Google" id="ProtNLM"/>
    </source>
</evidence>
<gene>
    <name evidence="4" type="ORF">EJB05_48492</name>
</gene>
<dbReference type="EMBL" id="RWGY01000051">
    <property type="protein sequence ID" value="TVU05334.1"/>
    <property type="molecule type" value="Genomic_DNA"/>
</dbReference>
<organism evidence="4 5">
    <name type="scientific">Eragrostis curvula</name>
    <name type="common">weeping love grass</name>
    <dbReference type="NCBI Taxonomy" id="38414"/>
    <lineage>
        <taxon>Eukaryota</taxon>
        <taxon>Viridiplantae</taxon>
        <taxon>Streptophyta</taxon>
        <taxon>Embryophyta</taxon>
        <taxon>Tracheophyta</taxon>
        <taxon>Spermatophyta</taxon>
        <taxon>Magnoliopsida</taxon>
        <taxon>Liliopsida</taxon>
        <taxon>Poales</taxon>
        <taxon>Poaceae</taxon>
        <taxon>PACMAD clade</taxon>
        <taxon>Chloridoideae</taxon>
        <taxon>Eragrostideae</taxon>
        <taxon>Eragrostidinae</taxon>
        <taxon>Eragrostis</taxon>
    </lineage>
</organism>